<protein>
    <submittedName>
        <fullName evidence="1">Uncharacterized protein</fullName>
    </submittedName>
</protein>
<dbReference type="EMBL" id="JACGWO010000016">
    <property type="protein sequence ID" value="KAK4412272.1"/>
    <property type="molecule type" value="Genomic_DNA"/>
</dbReference>
<evidence type="ECO:0000313" key="1">
    <source>
        <dbReference type="EMBL" id="KAK4412272.1"/>
    </source>
</evidence>
<accession>A0AAE1XIZ6</accession>
<reference evidence="1" key="2">
    <citation type="journal article" date="2024" name="Plant">
        <title>Genomic evolution and insights into agronomic trait innovations of Sesamum species.</title>
        <authorList>
            <person name="Miao H."/>
            <person name="Wang L."/>
            <person name="Qu L."/>
            <person name="Liu H."/>
            <person name="Sun Y."/>
            <person name="Le M."/>
            <person name="Wang Q."/>
            <person name="Wei S."/>
            <person name="Zheng Y."/>
            <person name="Lin W."/>
            <person name="Duan Y."/>
            <person name="Cao H."/>
            <person name="Xiong S."/>
            <person name="Wang X."/>
            <person name="Wei L."/>
            <person name="Li C."/>
            <person name="Ma Q."/>
            <person name="Ju M."/>
            <person name="Zhao R."/>
            <person name="Li G."/>
            <person name="Mu C."/>
            <person name="Tian Q."/>
            <person name="Mei H."/>
            <person name="Zhang T."/>
            <person name="Gao T."/>
            <person name="Zhang H."/>
        </authorList>
    </citation>
    <scope>NUCLEOTIDE SEQUENCE</scope>
    <source>
        <strain evidence="1">3651</strain>
    </source>
</reference>
<keyword evidence="2" id="KW-1185">Reference proteome</keyword>
<proteinExistence type="predicted"/>
<organism evidence="1 2">
    <name type="scientific">Sesamum alatum</name>
    <dbReference type="NCBI Taxonomy" id="300844"/>
    <lineage>
        <taxon>Eukaryota</taxon>
        <taxon>Viridiplantae</taxon>
        <taxon>Streptophyta</taxon>
        <taxon>Embryophyta</taxon>
        <taxon>Tracheophyta</taxon>
        <taxon>Spermatophyta</taxon>
        <taxon>Magnoliopsida</taxon>
        <taxon>eudicotyledons</taxon>
        <taxon>Gunneridae</taxon>
        <taxon>Pentapetalae</taxon>
        <taxon>asterids</taxon>
        <taxon>lamiids</taxon>
        <taxon>Lamiales</taxon>
        <taxon>Pedaliaceae</taxon>
        <taxon>Sesamum</taxon>
    </lineage>
</organism>
<evidence type="ECO:0000313" key="2">
    <source>
        <dbReference type="Proteomes" id="UP001293254"/>
    </source>
</evidence>
<sequence>MSLRAMNSQKDKQPFEAFPLGVVERESIATTDSAVESKTDSPLRIELSESPTVGESSSSMRGCLKAADGQTPVVQFTGRLAEERSCERPYGVKGSADLECLDEKERLCSKLSCTEISFSGHTRKESSRAYLFASFLIPEILYSESRIKYTIQGRSRSSVQSVVLLSEVKANSLYTVELAWLTRLTFLLAGIPRHQFSLRSISPVAIFFSPAQVAACLFLSLGEVLVWLEAVLSHSTQDRKPPEGKASTDVWGSLWNELVVLHMKFLIHTDLPAQGLTFAPYVERQEIKVKAGENGQSGRCKAHVRFLFKVVYIDLLLDLGTKAGVKIVILSLSSVESPVPNAYSKLRGGSRQEE</sequence>
<comment type="caution">
    <text evidence="1">The sequence shown here is derived from an EMBL/GenBank/DDBJ whole genome shotgun (WGS) entry which is preliminary data.</text>
</comment>
<gene>
    <name evidence="1" type="ORF">Salat_2989400</name>
</gene>
<reference evidence="1" key="1">
    <citation type="submission" date="2020-06" db="EMBL/GenBank/DDBJ databases">
        <authorList>
            <person name="Li T."/>
            <person name="Hu X."/>
            <person name="Zhang T."/>
            <person name="Song X."/>
            <person name="Zhang H."/>
            <person name="Dai N."/>
            <person name="Sheng W."/>
            <person name="Hou X."/>
            <person name="Wei L."/>
        </authorList>
    </citation>
    <scope>NUCLEOTIDE SEQUENCE</scope>
    <source>
        <strain evidence="1">3651</strain>
        <tissue evidence="1">Leaf</tissue>
    </source>
</reference>
<dbReference type="Proteomes" id="UP001293254">
    <property type="component" value="Unassembled WGS sequence"/>
</dbReference>
<name>A0AAE1XIZ6_9LAMI</name>
<dbReference type="AlphaFoldDB" id="A0AAE1XIZ6"/>